<feature type="transmembrane region" description="Helical" evidence="7">
    <location>
        <begin position="21"/>
        <end position="48"/>
    </location>
</feature>
<dbReference type="InterPro" id="IPR003593">
    <property type="entry name" value="AAA+_ATPase"/>
</dbReference>
<feature type="domain" description="ABC transmembrane type-1" evidence="9">
    <location>
        <begin position="24"/>
        <end position="304"/>
    </location>
</feature>
<feature type="domain" description="ABC transporter" evidence="8">
    <location>
        <begin position="337"/>
        <end position="560"/>
    </location>
</feature>
<evidence type="ECO:0000313" key="11">
    <source>
        <dbReference type="Proteomes" id="UP000195087"/>
    </source>
</evidence>
<comment type="subcellular location">
    <subcellularLocation>
        <location evidence="1">Cell membrane</location>
        <topology evidence="1">Multi-pass membrane protein</topology>
    </subcellularLocation>
</comment>
<dbReference type="RefSeq" id="WP_086392585.1">
    <property type="nucleotide sequence ID" value="NZ_PGDY01000047.1"/>
</dbReference>
<feature type="transmembrane region" description="Helical" evidence="7">
    <location>
        <begin position="60"/>
        <end position="79"/>
    </location>
</feature>
<evidence type="ECO:0000256" key="3">
    <source>
        <dbReference type="ARBA" id="ARBA00022741"/>
    </source>
</evidence>
<gene>
    <name evidence="10" type="ORF">BK769_29235</name>
</gene>
<keyword evidence="4" id="KW-0067">ATP-binding</keyword>
<proteinExistence type="predicted"/>
<dbReference type="EMBL" id="NFEH01000118">
    <property type="protein sequence ID" value="OTZ67910.1"/>
    <property type="molecule type" value="Genomic_DNA"/>
</dbReference>
<name>A0A9X6JLW9_BACUK</name>
<feature type="transmembrane region" description="Helical" evidence="7">
    <location>
        <begin position="161"/>
        <end position="179"/>
    </location>
</feature>
<dbReference type="SUPFAM" id="SSF52540">
    <property type="entry name" value="P-loop containing nucleoside triphosphate hydrolases"/>
    <property type="match status" value="1"/>
</dbReference>
<dbReference type="InterPro" id="IPR003439">
    <property type="entry name" value="ABC_transporter-like_ATP-bd"/>
</dbReference>
<keyword evidence="2 7" id="KW-0812">Transmembrane</keyword>
<dbReference type="PROSITE" id="PS50893">
    <property type="entry name" value="ABC_TRANSPORTER_2"/>
    <property type="match status" value="1"/>
</dbReference>
<dbReference type="CDD" id="cd03228">
    <property type="entry name" value="ABCC_MRP_Like"/>
    <property type="match status" value="1"/>
</dbReference>
<evidence type="ECO:0000259" key="9">
    <source>
        <dbReference type="PROSITE" id="PS50929"/>
    </source>
</evidence>
<dbReference type="Pfam" id="PF00664">
    <property type="entry name" value="ABC_membrane"/>
    <property type="match status" value="1"/>
</dbReference>
<feature type="transmembrane region" description="Helical" evidence="7">
    <location>
        <begin position="246"/>
        <end position="266"/>
    </location>
</feature>
<dbReference type="SMART" id="SM00382">
    <property type="entry name" value="AAA"/>
    <property type="match status" value="1"/>
</dbReference>
<dbReference type="PROSITE" id="PS50929">
    <property type="entry name" value="ABC_TM1F"/>
    <property type="match status" value="1"/>
</dbReference>
<dbReference type="Pfam" id="PF00005">
    <property type="entry name" value="ABC_tran"/>
    <property type="match status" value="1"/>
</dbReference>
<dbReference type="GO" id="GO:0005886">
    <property type="term" value="C:plasma membrane"/>
    <property type="evidence" value="ECO:0007669"/>
    <property type="project" value="UniProtKB-SubCell"/>
</dbReference>
<dbReference type="CDD" id="cd07346">
    <property type="entry name" value="ABC_6TM_exporters"/>
    <property type="match status" value="1"/>
</dbReference>
<evidence type="ECO:0008006" key="12">
    <source>
        <dbReference type="Google" id="ProtNLM"/>
    </source>
</evidence>
<keyword evidence="6 7" id="KW-0472">Membrane</keyword>
<dbReference type="InterPro" id="IPR036640">
    <property type="entry name" value="ABC1_TM_sf"/>
</dbReference>
<keyword evidence="3" id="KW-0547">Nucleotide-binding</keyword>
<evidence type="ECO:0000256" key="6">
    <source>
        <dbReference type="ARBA" id="ARBA00023136"/>
    </source>
</evidence>
<protein>
    <recommendedName>
        <fullName evidence="12">ABC transporter</fullName>
    </recommendedName>
</protein>
<evidence type="ECO:0000256" key="4">
    <source>
        <dbReference type="ARBA" id="ARBA00022840"/>
    </source>
</evidence>
<evidence type="ECO:0000313" key="10">
    <source>
        <dbReference type="EMBL" id="OTZ67910.1"/>
    </source>
</evidence>
<organism evidence="10 11">
    <name type="scientific">Bacillus thuringiensis serovar kumamotoensis</name>
    <dbReference type="NCBI Taxonomy" id="132267"/>
    <lineage>
        <taxon>Bacteria</taxon>
        <taxon>Bacillati</taxon>
        <taxon>Bacillota</taxon>
        <taxon>Bacilli</taxon>
        <taxon>Bacillales</taxon>
        <taxon>Bacillaceae</taxon>
        <taxon>Bacillus</taxon>
        <taxon>Bacillus cereus group</taxon>
    </lineage>
</organism>
<evidence type="ECO:0000256" key="2">
    <source>
        <dbReference type="ARBA" id="ARBA00022692"/>
    </source>
</evidence>
<keyword evidence="5 7" id="KW-1133">Transmembrane helix</keyword>
<comment type="caution">
    <text evidence="10">The sequence shown here is derived from an EMBL/GenBank/DDBJ whole genome shotgun (WGS) entry which is preliminary data.</text>
</comment>
<dbReference type="InterPro" id="IPR039421">
    <property type="entry name" value="Type_1_exporter"/>
</dbReference>
<dbReference type="InterPro" id="IPR011527">
    <property type="entry name" value="ABC1_TM_dom"/>
</dbReference>
<dbReference type="GO" id="GO:0005524">
    <property type="term" value="F:ATP binding"/>
    <property type="evidence" value="ECO:0007669"/>
    <property type="project" value="UniProtKB-KW"/>
</dbReference>
<dbReference type="PANTHER" id="PTHR43394:SF1">
    <property type="entry name" value="ATP-BINDING CASSETTE SUB-FAMILY B MEMBER 10, MITOCHONDRIAL"/>
    <property type="match status" value="1"/>
</dbReference>
<dbReference type="PANTHER" id="PTHR43394">
    <property type="entry name" value="ATP-DEPENDENT PERMEASE MDL1, MITOCHONDRIAL"/>
    <property type="match status" value="1"/>
</dbReference>
<accession>A0A9X6JLW9</accession>
<dbReference type="GO" id="GO:0015421">
    <property type="term" value="F:ABC-type oligopeptide transporter activity"/>
    <property type="evidence" value="ECO:0007669"/>
    <property type="project" value="TreeGrafter"/>
</dbReference>
<dbReference type="Proteomes" id="UP000195087">
    <property type="component" value="Unassembled WGS sequence"/>
</dbReference>
<evidence type="ECO:0000259" key="8">
    <source>
        <dbReference type="PROSITE" id="PS50893"/>
    </source>
</evidence>
<dbReference type="AlphaFoldDB" id="A0A9X6JLW9"/>
<reference evidence="10 11" key="1">
    <citation type="submission" date="2016-10" db="EMBL/GenBank/DDBJ databases">
        <title>Comparative genomics of Bacillus thuringiensis reveals a path to pathogens against multiple invertebrate hosts.</title>
        <authorList>
            <person name="Zheng J."/>
            <person name="Gao Q."/>
            <person name="Liu H."/>
            <person name="Peng D."/>
            <person name="Ruan L."/>
            <person name="Sun M."/>
        </authorList>
    </citation>
    <scope>NUCLEOTIDE SEQUENCE [LARGE SCALE GENOMIC DNA]</scope>
    <source>
        <strain evidence="10">BGSC 4W1</strain>
    </source>
</reference>
<dbReference type="GO" id="GO:0016887">
    <property type="term" value="F:ATP hydrolysis activity"/>
    <property type="evidence" value="ECO:0007669"/>
    <property type="project" value="InterPro"/>
</dbReference>
<evidence type="ECO:0000256" key="7">
    <source>
        <dbReference type="SAM" id="Phobius"/>
    </source>
</evidence>
<evidence type="ECO:0000256" key="5">
    <source>
        <dbReference type="ARBA" id="ARBA00022989"/>
    </source>
</evidence>
<dbReference type="Gene3D" id="1.20.1560.10">
    <property type="entry name" value="ABC transporter type 1, transmembrane domain"/>
    <property type="match status" value="1"/>
</dbReference>
<feature type="transmembrane region" description="Helical" evidence="7">
    <location>
        <begin position="138"/>
        <end position="155"/>
    </location>
</feature>
<dbReference type="InterPro" id="IPR027417">
    <property type="entry name" value="P-loop_NTPase"/>
</dbReference>
<dbReference type="Gene3D" id="3.40.50.300">
    <property type="entry name" value="P-loop containing nucleotide triphosphate hydrolases"/>
    <property type="match status" value="1"/>
</dbReference>
<dbReference type="SUPFAM" id="SSF90123">
    <property type="entry name" value="ABC transporter transmembrane region"/>
    <property type="match status" value="1"/>
</dbReference>
<sequence length="563" mass="63769">MMKQLKEFLRIVYPYSEGNRVRIIICSLLMLLIMIINTIQPLFFGALIDNMSKSYWNNTFIVIIWIGIIGLVSIILTFIQGIIQVKIATSVESELKKKIISSVLHLDFKTYSKSNQGMFINILENDVRSFSLLFTQKISLFINVISIPIVALIMIRISLTLTIISIASFPINSIIFKVFGKKIHQKESLIKNKIDYYLAFTQEIFKGFKTIKIYNVTNRFLSYYKKTVTDVYKASESKGYINTSGIILAQIMNLIGYLVMVLTGVYQIRKGVITIGNLVSFNSYSSNLSTSLNNLSKINAELQEIIVSINRIENVLRVKDSELKDDGSIALDRINNLSLINVEYRYDSSPNNALENINLTISSPGIYFIMGSSGGGKSTLLNLITGVYSDYKGDIFFNNVNQKNIPNEILRKKIAYITQESTVFSMSIKENLLLYNDSEESNLIEVCKTVNLLEFIESLPNKFETRLGFDGISLSEGQKQRICIARALLRNADVYICDEVTSSLDSINTQNVMRIFNEIAKTKLVFMVTHNQSIVGHNVLEVKNNQILKRYGKAHARTSLQKG</sequence>
<evidence type="ECO:0000256" key="1">
    <source>
        <dbReference type="ARBA" id="ARBA00004651"/>
    </source>
</evidence>